<evidence type="ECO:0000259" key="4">
    <source>
        <dbReference type="PROSITE" id="PS51792"/>
    </source>
</evidence>
<keyword evidence="2" id="KW-0479">Metal-binding</keyword>
<protein>
    <recommendedName>
        <fullName evidence="4">Yippee domain-containing protein</fullName>
    </recommendedName>
</protein>
<evidence type="ECO:0000256" key="1">
    <source>
        <dbReference type="ARBA" id="ARBA00005613"/>
    </source>
</evidence>
<dbReference type="STRING" id="1071383.J7S5J3"/>
<organism evidence="5 6">
    <name type="scientific">Huiozyma naganishii (strain ATCC MYA-139 / BCRC 22969 / CBS 8797 / KCTC 17520 / NBRC 10181 / NCYC 3082 / Yp74L-3)</name>
    <name type="common">Yeast</name>
    <name type="synonym">Kazachstania naganishii</name>
    <dbReference type="NCBI Taxonomy" id="1071383"/>
    <lineage>
        <taxon>Eukaryota</taxon>
        <taxon>Fungi</taxon>
        <taxon>Dikarya</taxon>
        <taxon>Ascomycota</taxon>
        <taxon>Saccharomycotina</taxon>
        <taxon>Saccharomycetes</taxon>
        <taxon>Saccharomycetales</taxon>
        <taxon>Saccharomycetaceae</taxon>
        <taxon>Huiozyma</taxon>
    </lineage>
</organism>
<dbReference type="GO" id="GO:0046872">
    <property type="term" value="F:metal ion binding"/>
    <property type="evidence" value="ECO:0007669"/>
    <property type="project" value="UniProtKB-KW"/>
</dbReference>
<dbReference type="Pfam" id="PF03226">
    <property type="entry name" value="Yippee-Mis18"/>
    <property type="match status" value="1"/>
</dbReference>
<evidence type="ECO:0000313" key="5">
    <source>
        <dbReference type="EMBL" id="CCK69874.1"/>
    </source>
</evidence>
<accession>J7S5J3</accession>
<evidence type="ECO:0000313" key="6">
    <source>
        <dbReference type="Proteomes" id="UP000006310"/>
    </source>
</evidence>
<sequence length="172" mass="19895">MGLPSSYYIEYPSDTVIPTNDFTCDDYNDSLDHLLLPGFYDPATDLQITYPRSRSVRLFQSSKRKRSVTNKYKFTTYGCSNCRTHLSTSWEIMSKDYRGKTGDAYLMDNVINVVEANVETRSMITGAYLVCDICCHWCKNVVGWKYLQSTNIDQRYKEGKYILELKTICVCD</sequence>
<dbReference type="PANTHER" id="PTHR13848">
    <property type="entry name" value="PROTEIN YIPPEE-LIKE CG15309-RELATED"/>
    <property type="match status" value="1"/>
</dbReference>
<dbReference type="GeneID" id="34525563"/>
<dbReference type="RefSeq" id="XP_022464120.1">
    <property type="nucleotide sequence ID" value="XM_022607534.1"/>
</dbReference>
<gene>
    <name evidence="5" type="primary">KNAG0D01220</name>
    <name evidence="5" type="ordered locus">KNAG_0D01220</name>
</gene>
<dbReference type="InterPro" id="IPR039058">
    <property type="entry name" value="Yippee_fam"/>
</dbReference>
<evidence type="ECO:0000256" key="3">
    <source>
        <dbReference type="ARBA" id="ARBA00022833"/>
    </source>
</evidence>
<dbReference type="HOGENOM" id="CLU_043857_4_0_1"/>
<dbReference type="PROSITE" id="PS51792">
    <property type="entry name" value="YIPPEE"/>
    <property type="match status" value="1"/>
</dbReference>
<comment type="similarity">
    <text evidence="1">Belongs to the yippee family.</text>
</comment>
<dbReference type="KEGG" id="kng:KNAG_0D01220"/>
<dbReference type="AlphaFoldDB" id="J7S5J3"/>
<keyword evidence="3" id="KW-0862">Zinc</keyword>
<reference evidence="5 6" key="1">
    <citation type="journal article" date="2011" name="Proc. Natl. Acad. Sci. U.S.A.">
        <title>Evolutionary erosion of yeast sex chromosomes by mating-type switching accidents.</title>
        <authorList>
            <person name="Gordon J.L."/>
            <person name="Armisen D."/>
            <person name="Proux-Wera E."/>
            <person name="Oheigeartaigh S.S."/>
            <person name="Byrne K.P."/>
            <person name="Wolfe K.H."/>
        </authorList>
    </citation>
    <scope>NUCLEOTIDE SEQUENCE [LARGE SCALE GENOMIC DNA]</scope>
    <source>
        <strain evidence="6">ATCC MYA-139 / BCRC 22969 / CBS 8797 / CCRC 22969 / KCTC 17520 / NBRC 10181 / NCYC 3082</strain>
    </source>
</reference>
<evidence type="ECO:0000256" key="2">
    <source>
        <dbReference type="ARBA" id="ARBA00022723"/>
    </source>
</evidence>
<feature type="domain" description="Yippee" evidence="4">
    <location>
        <begin position="75"/>
        <end position="172"/>
    </location>
</feature>
<dbReference type="InterPro" id="IPR034751">
    <property type="entry name" value="Yippee"/>
</dbReference>
<reference evidence="6" key="2">
    <citation type="submission" date="2012-08" db="EMBL/GenBank/DDBJ databases">
        <title>Genome sequence of Kazachstania naganishii.</title>
        <authorList>
            <person name="Gordon J.L."/>
            <person name="Armisen D."/>
            <person name="Proux-Wera E."/>
            <person name="OhEigeartaigh S.S."/>
            <person name="Byrne K.P."/>
            <person name="Wolfe K.H."/>
        </authorList>
    </citation>
    <scope>NUCLEOTIDE SEQUENCE [LARGE SCALE GENOMIC DNA]</scope>
    <source>
        <strain evidence="6">ATCC MYA-139 / BCRC 22969 / CBS 8797 / CCRC 22969 / KCTC 17520 / NBRC 10181 / NCYC 3082</strain>
    </source>
</reference>
<dbReference type="eggNOG" id="KOG3399">
    <property type="taxonomic scope" value="Eukaryota"/>
</dbReference>
<name>J7S5J3_HUIN7</name>
<dbReference type="EMBL" id="HE978317">
    <property type="protein sequence ID" value="CCK69874.1"/>
    <property type="molecule type" value="Genomic_DNA"/>
</dbReference>
<dbReference type="InterPro" id="IPR004910">
    <property type="entry name" value="Yippee/Mis18/Cereblon"/>
</dbReference>
<keyword evidence="6" id="KW-1185">Reference proteome</keyword>
<dbReference type="OrthoDB" id="6407410at2759"/>
<dbReference type="Proteomes" id="UP000006310">
    <property type="component" value="Chromosome 4"/>
</dbReference>
<proteinExistence type="inferred from homology"/>